<dbReference type="OrthoDB" id="26525at2759"/>
<dbReference type="Pfam" id="PF13499">
    <property type="entry name" value="EF-hand_7"/>
    <property type="match status" value="1"/>
</dbReference>
<keyword evidence="3" id="KW-1185">Reference proteome</keyword>
<feature type="domain" description="EF-hand" evidence="2">
    <location>
        <begin position="58"/>
        <end position="82"/>
    </location>
</feature>
<evidence type="ECO:0000313" key="3">
    <source>
        <dbReference type="Proteomes" id="UP000515163"/>
    </source>
</evidence>
<feature type="domain" description="EF-hand" evidence="2">
    <location>
        <begin position="12"/>
        <end position="47"/>
    </location>
</feature>
<gene>
    <name evidence="4" type="primary">LOC116301272</name>
</gene>
<dbReference type="AlphaFoldDB" id="A0A6P8IHG2"/>
<dbReference type="InterPro" id="IPR018247">
    <property type="entry name" value="EF_Hand_1_Ca_BS"/>
</dbReference>
<accession>A0A6P8IHG2</accession>
<evidence type="ECO:0000313" key="4">
    <source>
        <dbReference type="RefSeq" id="XP_031566164.1"/>
    </source>
</evidence>
<sequence length="149" mass="17149">MQAGNSFFNFNAPIIVLKSLFQKYDKNGSGFLEEKEIRCLLESDLGLNASQSEIYTLLLDKNGDHSVSFEDFVNWLRSEERFQNIDNSSRYAILSQALDYFKSFDVDDNDSLSLDEFKKEAQGNKMHPTWKEVTRDAYASATNTFNRVC</sequence>
<evidence type="ECO:0000259" key="2">
    <source>
        <dbReference type="PROSITE" id="PS50222"/>
    </source>
</evidence>
<organism evidence="3 4">
    <name type="scientific">Actinia tenebrosa</name>
    <name type="common">Australian red waratah sea anemone</name>
    <dbReference type="NCBI Taxonomy" id="6105"/>
    <lineage>
        <taxon>Eukaryota</taxon>
        <taxon>Metazoa</taxon>
        <taxon>Cnidaria</taxon>
        <taxon>Anthozoa</taxon>
        <taxon>Hexacorallia</taxon>
        <taxon>Actiniaria</taxon>
        <taxon>Actiniidae</taxon>
        <taxon>Actinia</taxon>
    </lineage>
</organism>
<dbReference type="InterPro" id="IPR002048">
    <property type="entry name" value="EF_hand_dom"/>
</dbReference>
<dbReference type="KEGG" id="aten:116301272"/>
<dbReference type="SUPFAM" id="SSF47473">
    <property type="entry name" value="EF-hand"/>
    <property type="match status" value="1"/>
</dbReference>
<dbReference type="PROSITE" id="PS50222">
    <property type="entry name" value="EF_HAND_2"/>
    <property type="match status" value="3"/>
</dbReference>
<dbReference type="Gene3D" id="1.10.238.10">
    <property type="entry name" value="EF-hand"/>
    <property type="match status" value="1"/>
</dbReference>
<evidence type="ECO:0000256" key="1">
    <source>
        <dbReference type="ARBA" id="ARBA00022837"/>
    </source>
</evidence>
<dbReference type="GeneID" id="116301272"/>
<dbReference type="RefSeq" id="XP_031566164.1">
    <property type="nucleotide sequence ID" value="XM_031710304.1"/>
</dbReference>
<reference evidence="4" key="1">
    <citation type="submission" date="2025-08" db="UniProtKB">
        <authorList>
            <consortium name="RefSeq"/>
        </authorList>
    </citation>
    <scope>IDENTIFICATION</scope>
    <source>
        <tissue evidence="4">Tentacle</tissue>
    </source>
</reference>
<dbReference type="SMART" id="SM00054">
    <property type="entry name" value="EFh"/>
    <property type="match status" value="3"/>
</dbReference>
<dbReference type="PROSITE" id="PS00018">
    <property type="entry name" value="EF_HAND_1"/>
    <property type="match status" value="3"/>
</dbReference>
<proteinExistence type="predicted"/>
<protein>
    <submittedName>
        <fullName evidence="4">Probable calcium-binding protein CML25</fullName>
    </submittedName>
</protein>
<keyword evidence="1" id="KW-0106">Calcium</keyword>
<name>A0A6P8IHG2_ACTTE</name>
<dbReference type="InterPro" id="IPR011992">
    <property type="entry name" value="EF-hand-dom_pair"/>
</dbReference>
<dbReference type="InParanoid" id="A0A6P8IHG2"/>
<dbReference type="CDD" id="cd00051">
    <property type="entry name" value="EFh"/>
    <property type="match status" value="1"/>
</dbReference>
<feature type="domain" description="EF-hand" evidence="2">
    <location>
        <begin position="92"/>
        <end position="127"/>
    </location>
</feature>
<dbReference type="Proteomes" id="UP000515163">
    <property type="component" value="Unplaced"/>
</dbReference>
<dbReference type="GO" id="GO:0005509">
    <property type="term" value="F:calcium ion binding"/>
    <property type="evidence" value="ECO:0007669"/>
    <property type="project" value="InterPro"/>
</dbReference>